<evidence type="ECO:0000256" key="1">
    <source>
        <dbReference type="ARBA" id="ARBA00006620"/>
    </source>
</evidence>
<organism evidence="8 9">
    <name type="scientific">Candidatus Falkowbacteria bacterium RBG_13_39_14</name>
    <dbReference type="NCBI Taxonomy" id="1797985"/>
    <lineage>
        <taxon>Bacteria</taxon>
        <taxon>Candidatus Falkowiibacteriota</taxon>
    </lineage>
</organism>
<keyword evidence="2" id="KW-1277">Toxin-antitoxin system</keyword>
<evidence type="ECO:0000313" key="8">
    <source>
        <dbReference type="EMBL" id="OGF20902.1"/>
    </source>
</evidence>
<reference evidence="8 9" key="1">
    <citation type="journal article" date="2016" name="Nat. Commun.">
        <title>Thousands of microbial genomes shed light on interconnected biogeochemical processes in an aquifer system.</title>
        <authorList>
            <person name="Anantharaman K."/>
            <person name="Brown C.T."/>
            <person name="Hug L.A."/>
            <person name="Sharon I."/>
            <person name="Castelle C.J."/>
            <person name="Probst A.J."/>
            <person name="Thomas B.C."/>
            <person name="Singh A."/>
            <person name="Wilkins M.J."/>
            <person name="Karaoz U."/>
            <person name="Brodie E.L."/>
            <person name="Williams K.H."/>
            <person name="Hubbard S.S."/>
            <person name="Banfield J.F."/>
        </authorList>
    </citation>
    <scope>NUCLEOTIDE SEQUENCE [LARGE SCALE GENOMIC DNA]</scope>
</reference>
<keyword evidence="6" id="KW-0694">RNA-binding</keyword>
<evidence type="ECO:0008006" key="10">
    <source>
        <dbReference type="Google" id="ProtNLM"/>
    </source>
</evidence>
<evidence type="ECO:0000256" key="6">
    <source>
        <dbReference type="ARBA" id="ARBA00022884"/>
    </source>
</evidence>
<comment type="similarity">
    <text evidence="1">Belongs to the HicA mRNA interferase family.</text>
</comment>
<evidence type="ECO:0000256" key="3">
    <source>
        <dbReference type="ARBA" id="ARBA00022722"/>
    </source>
</evidence>
<dbReference type="GO" id="GO:0016787">
    <property type="term" value="F:hydrolase activity"/>
    <property type="evidence" value="ECO:0007669"/>
    <property type="project" value="UniProtKB-KW"/>
</dbReference>
<accession>A0A1F5S2V8</accession>
<dbReference type="AlphaFoldDB" id="A0A1F5S2V8"/>
<evidence type="ECO:0000313" key="9">
    <source>
        <dbReference type="Proteomes" id="UP000178323"/>
    </source>
</evidence>
<keyword evidence="3" id="KW-0540">Nuclease</keyword>
<sequence>MPINYNHLRALTARKLISALIKDEFCLRNQRGSHQRYRHADGRRVTVSFHKTSNTFPLKTLKSIIEDQACWTQEDIERLGLSK</sequence>
<dbReference type="EMBL" id="MFFS01000078">
    <property type="protein sequence ID" value="OGF20902.1"/>
    <property type="molecule type" value="Genomic_DNA"/>
</dbReference>
<evidence type="ECO:0000256" key="7">
    <source>
        <dbReference type="ARBA" id="ARBA00023016"/>
    </source>
</evidence>
<keyword evidence="7" id="KW-0346">Stress response</keyword>
<dbReference type="InterPro" id="IPR012933">
    <property type="entry name" value="HicA_mRNA_interferase"/>
</dbReference>
<dbReference type="STRING" id="1797985.A2Y83_02650"/>
<evidence type="ECO:0000256" key="5">
    <source>
        <dbReference type="ARBA" id="ARBA00022801"/>
    </source>
</evidence>
<keyword evidence="4" id="KW-0255">Endonuclease</keyword>
<dbReference type="Pfam" id="PF07927">
    <property type="entry name" value="HicA_toxin"/>
    <property type="match status" value="1"/>
</dbReference>
<dbReference type="SUPFAM" id="SSF54786">
    <property type="entry name" value="YcfA/nrd intein domain"/>
    <property type="match status" value="1"/>
</dbReference>
<comment type="caution">
    <text evidence="8">The sequence shown here is derived from an EMBL/GenBank/DDBJ whole genome shotgun (WGS) entry which is preliminary data.</text>
</comment>
<dbReference type="InterPro" id="IPR038570">
    <property type="entry name" value="HicA_sf"/>
</dbReference>
<keyword evidence="5" id="KW-0378">Hydrolase</keyword>
<protein>
    <recommendedName>
        <fullName evidence="10">Addiction module toxin, HicA family</fullName>
    </recommendedName>
</protein>
<name>A0A1F5S2V8_9BACT</name>
<dbReference type="Proteomes" id="UP000178323">
    <property type="component" value="Unassembled WGS sequence"/>
</dbReference>
<dbReference type="Gene3D" id="3.30.920.30">
    <property type="entry name" value="Hypothetical protein"/>
    <property type="match status" value="1"/>
</dbReference>
<dbReference type="GO" id="GO:0004519">
    <property type="term" value="F:endonuclease activity"/>
    <property type="evidence" value="ECO:0007669"/>
    <property type="project" value="UniProtKB-KW"/>
</dbReference>
<evidence type="ECO:0000256" key="2">
    <source>
        <dbReference type="ARBA" id="ARBA00022649"/>
    </source>
</evidence>
<dbReference type="GO" id="GO:0003729">
    <property type="term" value="F:mRNA binding"/>
    <property type="evidence" value="ECO:0007669"/>
    <property type="project" value="InterPro"/>
</dbReference>
<gene>
    <name evidence="8" type="ORF">A2Y83_02650</name>
</gene>
<proteinExistence type="inferred from homology"/>
<evidence type="ECO:0000256" key="4">
    <source>
        <dbReference type="ARBA" id="ARBA00022759"/>
    </source>
</evidence>